<proteinExistence type="predicted"/>
<reference evidence="1" key="1">
    <citation type="submission" date="2018-05" db="EMBL/GenBank/DDBJ databases">
        <authorList>
            <person name="Lanie J.A."/>
            <person name="Ng W.-L."/>
            <person name="Kazmierczak K.M."/>
            <person name="Andrzejewski T.M."/>
            <person name="Davidsen T.M."/>
            <person name="Wayne K.J."/>
            <person name="Tettelin H."/>
            <person name="Glass J.I."/>
            <person name="Rusch D."/>
            <person name="Podicherti R."/>
            <person name="Tsui H.-C.T."/>
            <person name="Winkler M.E."/>
        </authorList>
    </citation>
    <scope>NUCLEOTIDE SEQUENCE</scope>
</reference>
<gene>
    <name evidence="1" type="ORF">METZ01_LOCUS399253</name>
</gene>
<protein>
    <submittedName>
        <fullName evidence="1">Uncharacterized protein</fullName>
    </submittedName>
</protein>
<name>A0A382VIQ8_9ZZZZ</name>
<sequence length="54" mass="5417">MPSRITQRIDQVPTGDITAVTAGVALNGGGTTGAVTLNVTVADDDIVISGQVYS</sequence>
<evidence type="ECO:0000313" key="1">
    <source>
        <dbReference type="EMBL" id="SVD46399.1"/>
    </source>
</evidence>
<dbReference type="EMBL" id="UINC01152292">
    <property type="protein sequence ID" value="SVD46399.1"/>
    <property type="molecule type" value="Genomic_DNA"/>
</dbReference>
<organism evidence="1">
    <name type="scientific">marine metagenome</name>
    <dbReference type="NCBI Taxonomy" id="408172"/>
    <lineage>
        <taxon>unclassified sequences</taxon>
        <taxon>metagenomes</taxon>
        <taxon>ecological metagenomes</taxon>
    </lineage>
</organism>
<accession>A0A382VIQ8</accession>
<dbReference type="AlphaFoldDB" id="A0A382VIQ8"/>